<evidence type="ECO:0000256" key="3">
    <source>
        <dbReference type="SAM" id="SignalP"/>
    </source>
</evidence>
<feature type="compositionally biased region" description="Polar residues" evidence="1">
    <location>
        <begin position="194"/>
        <end position="203"/>
    </location>
</feature>
<keyword evidence="2" id="KW-0472">Membrane</keyword>
<feature type="compositionally biased region" description="Low complexity" evidence="1">
    <location>
        <begin position="208"/>
        <end position="259"/>
    </location>
</feature>
<evidence type="ECO:0000256" key="1">
    <source>
        <dbReference type="SAM" id="MobiDB-lite"/>
    </source>
</evidence>
<dbReference type="OrthoDB" id="3245657at2759"/>
<feature type="chain" id="PRO_5015359169" evidence="3">
    <location>
        <begin position="23"/>
        <end position="414"/>
    </location>
</feature>
<dbReference type="AlphaFoldDB" id="A0A2R6PFX6"/>
<evidence type="ECO:0000256" key="2">
    <source>
        <dbReference type="SAM" id="Phobius"/>
    </source>
</evidence>
<organism evidence="4 5">
    <name type="scientific">Hermanssonia centrifuga</name>
    <dbReference type="NCBI Taxonomy" id="98765"/>
    <lineage>
        <taxon>Eukaryota</taxon>
        <taxon>Fungi</taxon>
        <taxon>Dikarya</taxon>
        <taxon>Basidiomycota</taxon>
        <taxon>Agaricomycotina</taxon>
        <taxon>Agaricomycetes</taxon>
        <taxon>Polyporales</taxon>
        <taxon>Meruliaceae</taxon>
        <taxon>Hermanssonia</taxon>
    </lineage>
</organism>
<sequence length="414" mass="44063">MARRWVTPLLSLLTAMWFPLQAFTVLVNVTVDDAGTDPNTGFTFDYTPADRWNYGPDCSGCTVQPDPSFIFDNSWHDATYNATYPGGSENETQVVSFSFEGSAIYVYGIIAHSAKPSRNAGMFFFIDGEQVGSFIQTPLPADSTADLTFTYNVPLYSTSSISNGQHTFALQNGQGQQPSLVLFDYIIYSHDDGTSPQSPTPFLTSAEAPSSTPSVSPQTQSPSPQGASSLSSPFSSDTSTAPTSPAASSTSPADLSSPGNTISKHTRTVIIACAIVGGVLIIIILLATTPVLYRRRAGAQRRLLEATPWVPIPTPNVPELVQNSVLGPLEAQVRLPRPGALGTWDSRPTARDNPSGASEEPGSSYCPPGTSTSALQQPARARDATRGSSSDMILVDGPPPYSPRHTMHSSSIHK</sequence>
<evidence type="ECO:0000313" key="5">
    <source>
        <dbReference type="Proteomes" id="UP000186601"/>
    </source>
</evidence>
<dbReference type="Proteomes" id="UP000186601">
    <property type="component" value="Unassembled WGS sequence"/>
</dbReference>
<evidence type="ECO:0000313" key="4">
    <source>
        <dbReference type="EMBL" id="PSR90354.1"/>
    </source>
</evidence>
<keyword evidence="2" id="KW-1133">Transmembrane helix</keyword>
<feature type="transmembrane region" description="Helical" evidence="2">
    <location>
        <begin position="269"/>
        <end position="293"/>
    </location>
</feature>
<comment type="caution">
    <text evidence="4">The sequence shown here is derived from an EMBL/GenBank/DDBJ whole genome shotgun (WGS) entry which is preliminary data.</text>
</comment>
<name>A0A2R6PFX6_9APHY</name>
<proteinExistence type="predicted"/>
<dbReference type="Gene3D" id="2.60.120.260">
    <property type="entry name" value="Galactose-binding domain-like"/>
    <property type="match status" value="1"/>
</dbReference>
<keyword evidence="2" id="KW-0812">Transmembrane</keyword>
<keyword evidence="5" id="KW-1185">Reference proteome</keyword>
<feature type="region of interest" description="Disordered" evidence="1">
    <location>
        <begin position="193"/>
        <end position="261"/>
    </location>
</feature>
<feature type="signal peptide" evidence="3">
    <location>
        <begin position="1"/>
        <end position="22"/>
    </location>
</feature>
<accession>A0A2R6PFX6</accession>
<feature type="region of interest" description="Disordered" evidence="1">
    <location>
        <begin position="337"/>
        <end position="414"/>
    </location>
</feature>
<feature type="compositionally biased region" description="Basic residues" evidence="1">
    <location>
        <begin position="405"/>
        <end position="414"/>
    </location>
</feature>
<gene>
    <name evidence="4" type="ORF">PHLCEN_2v4916</name>
</gene>
<reference evidence="4 5" key="1">
    <citation type="submission" date="2018-02" db="EMBL/GenBank/DDBJ databases">
        <title>Genome sequence of the basidiomycete white-rot fungus Phlebia centrifuga.</title>
        <authorList>
            <person name="Granchi Z."/>
            <person name="Peng M."/>
            <person name="de Vries R.P."/>
            <person name="Hilden K."/>
            <person name="Makela M.R."/>
            <person name="Grigoriev I."/>
            <person name="Riley R."/>
        </authorList>
    </citation>
    <scope>NUCLEOTIDE SEQUENCE [LARGE SCALE GENOMIC DNA]</scope>
    <source>
        <strain evidence="4 5">FBCC195</strain>
    </source>
</reference>
<protein>
    <submittedName>
        <fullName evidence="4">Uncharacterized protein</fullName>
    </submittedName>
</protein>
<dbReference type="STRING" id="98765.A0A2R6PFX6"/>
<dbReference type="EMBL" id="MLYV02000498">
    <property type="protein sequence ID" value="PSR90354.1"/>
    <property type="molecule type" value="Genomic_DNA"/>
</dbReference>
<keyword evidence="3" id="KW-0732">Signal</keyword>